<dbReference type="AlphaFoldDB" id="A0A161V568"/>
<gene>
    <name evidence="2" type="ORF">CT0861_01620</name>
</gene>
<comment type="caution">
    <text evidence="2">The sequence shown here is derived from an EMBL/GenBank/DDBJ whole genome shotgun (WGS) entry which is preliminary data.</text>
</comment>
<feature type="region of interest" description="Disordered" evidence="1">
    <location>
        <begin position="62"/>
        <end position="88"/>
    </location>
</feature>
<reference evidence="2 3" key="1">
    <citation type="submission" date="2015-06" db="EMBL/GenBank/DDBJ databases">
        <title>Survival trade-offs in plant roots during colonization by closely related pathogenic and mutualistic fungi.</title>
        <authorList>
            <person name="Hacquard S."/>
            <person name="Kracher B."/>
            <person name="Hiruma K."/>
            <person name="Weinman A."/>
            <person name="Muench P."/>
            <person name="Garrido Oter R."/>
            <person name="Ver Loren van Themaat E."/>
            <person name="Dallerey J.-F."/>
            <person name="Damm U."/>
            <person name="Henrissat B."/>
            <person name="Lespinet O."/>
            <person name="Thon M."/>
            <person name="Kemen E."/>
            <person name="McHardy A.C."/>
            <person name="Schulze-Lefert P."/>
            <person name="O'Connell R.J."/>
        </authorList>
    </citation>
    <scope>NUCLEOTIDE SEQUENCE [LARGE SCALE GENOMIC DNA]</scope>
    <source>
        <strain evidence="2 3">0861</strain>
    </source>
</reference>
<dbReference type="EMBL" id="LFIV01000009">
    <property type="protein sequence ID" value="KZL77211.1"/>
    <property type="molecule type" value="Genomic_DNA"/>
</dbReference>
<keyword evidence="3" id="KW-1185">Reference proteome</keyword>
<protein>
    <submittedName>
        <fullName evidence="2">Uncharacterized protein</fullName>
    </submittedName>
</protein>
<evidence type="ECO:0000313" key="3">
    <source>
        <dbReference type="Proteomes" id="UP000076552"/>
    </source>
</evidence>
<evidence type="ECO:0000256" key="1">
    <source>
        <dbReference type="SAM" id="MobiDB-lite"/>
    </source>
</evidence>
<organism evidence="2 3">
    <name type="scientific">Colletotrichum tofieldiae</name>
    <dbReference type="NCBI Taxonomy" id="708197"/>
    <lineage>
        <taxon>Eukaryota</taxon>
        <taxon>Fungi</taxon>
        <taxon>Dikarya</taxon>
        <taxon>Ascomycota</taxon>
        <taxon>Pezizomycotina</taxon>
        <taxon>Sordariomycetes</taxon>
        <taxon>Hypocreomycetidae</taxon>
        <taxon>Glomerellales</taxon>
        <taxon>Glomerellaceae</taxon>
        <taxon>Colletotrichum</taxon>
        <taxon>Colletotrichum spaethianum species complex</taxon>
    </lineage>
</organism>
<feature type="compositionally biased region" description="Basic residues" evidence="1">
    <location>
        <begin position="62"/>
        <end position="82"/>
    </location>
</feature>
<dbReference type="Proteomes" id="UP000076552">
    <property type="component" value="Unassembled WGS sequence"/>
</dbReference>
<sequence length="280" mass="30629">MSMNFPLLDDVADADPQVNVNPRHIFSGPETKPTEHHFVGTSDTLLPRLQYIEGFPILPLKPRLKTTANRKHTPRPSSRPKPKPQALPSKLQYIDGLPVLPKTDADFAASRATQPPVYFRGYTPGKCLHCTLTSSPCTFTKGTPSVPCGRCRRLGHVCMIRRPGTANSIVAGEGPGDWVPVQRAVERGLGEDGARALAGACMREVEDEGRRVVFGDRFRERDVKGWCLPKVAQGGNSGDESWERGLRRQEVNGKGSEEVDEGALSEAVVRKGSRSGCVHK</sequence>
<accession>A0A161V568</accession>
<proteinExistence type="predicted"/>
<evidence type="ECO:0000313" key="2">
    <source>
        <dbReference type="EMBL" id="KZL77211.1"/>
    </source>
</evidence>
<name>A0A161V568_9PEZI</name>